<accession>A0A7D9DSS7</accession>
<keyword evidence="2" id="KW-1185">Reference proteome</keyword>
<protein>
    <submittedName>
        <fullName evidence="1">Uncharacterized protein</fullName>
    </submittedName>
</protein>
<evidence type="ECO:0000313" key="1">
    <source>
        <dbReference type="EMBL" id="CAB3992007.1"/>
    </source>
</evidence>
<organism evidence="1 2">
    <name type="scientific">Paramuricea clavata</name>
    <name type="common">Red gorgonian</name>
    <name type="synonym">Violescent sea-whip</name>
    <dbReference type="NCBI Taxonomy" id="317549"/>
    <lineage>
        <taxon>Eukaryota</taxon>
        <taxon>Metazoa</taxon>
        <taxon>Cnidaria</taxon>
        <taxon>Anthozoa</taxon>
        <taxon>Octocorallia</taxon>
        <taxon>Malacalcyonacea</taxon>
        <taxon>Plexauridae</taxon>
        <taxon>Paramuricea</taxon>
    </lineage>
</organism>
<proteinExistence type="predicted"/>
<dbReference type="OrthoDB" id="5973779at2759"/>
<gene>
    <name evidence="1" type="ORF">PACLA_8A080528</name>
</gene>
<feature type="non-terminal residue" evidence="1">
    <location>
        <position position="1"/>
    </location>
</feature>
<comment type="caution">
    <text evidence="1">The sequence shown here is derived from an EMBL/GenBank/DDBJ whole genome shotgun (WGS) entry which is preliminary data.</text>
</comment>
<name>A0A7D9DSS7_PARCT</name>
<evidence type="ECO:0000313" key="2">
    <source>
        <dbReference type="Proteomes" id="UP001152795"/>
    </source>
</evidence>
<reference evidence="1" key="1">
    <citation type="submission" date="2020-04" db="EMBL/GenBank/DDBJ databases">
        <authorList>
            <person name="Alioto T."/>
            <person name="Alioto T."/>
            <person name="Gomez Garrido J."/>
        </authorList>
    </citation>
    <scope>NUCLEOTIDE SEQUENCE</scope>
    <source>
        <strain evidence="1">A484AB</strain>
    </source>
</reference>
<dbReference type="AlphaFoldDB" id="A0A7D9DSS7"/>
<dbReference type="Proteomes" id="UP001152795">
    <property type="component" value="Unassembled WGS sequence"/>
</dbReference>
<sequence>GDTTVLATGMVLYYLSSNGLWCAQHPSVTREMCAKLKQYALFASTSNLHSWWMTLGDLLAIQRGRAMPMVWEHDIDICITPEEFPRFEKALASRVGYFEPKPIHYGKGHWYIPIDMVKLGLRAREAEGVIIDVWTCPKSFKGNITRVLYCNGYVNVPGSALDRHMLLTKEYGDYSVVTYEHHGSMCRFWNG</sequence>
<dbReference type="EMBL" id="CACRXK020001961">
    <property type="protein sequence ID" value="CAB3992007.1"/>
    <property type="molecule type" value="Genomic_DNA"/>
</dbReference>